<gene>
    <name evidence="2" type="ORF">CLUP02_04953</name>
</gene>
<evidence type="ECO:0000256" key="1">
    <source>
        <dbReference type="SAM" id="MobiDB-lite"/>
    </source>
</evidence>
<dbReference type="KEGG" id="clup:CLUP02_04953"/>
<protein>
    <submittedName>
        <fullName evidence="2">Uncharacterized protein</fullName>
    </submittedName>
</protein>
<dbReference type="GeneID" id="73338972"/>
<proteinExistence type="predicted"/>
<evidence type="ECO:0000313" key="2">
    <source>
        <dbReference type="EMBL" id="UQC79473.1"/>
    </source>
</evidence>
<accession>A0A9Q8SLT8</accession>
<evidence type="ECO:0000313" key="3">
    <source>
        <dbReference type="Proteomes" id="UP000830671"/>
    </source>
</evidence>
<reference evidence="2" key="1">
    <citation type="journal article" date="2021" name="Mol. Plant Microbe Interact.">
        <title>Complete Genome Sequence of the Plant-Pathogenic Fungus Colletotrichum lupini.</title>
        <authorList>
            <person name="Baroncelli R."/>
            <person name="Pensec F."/>
            <person name="Da Lio D."/>
            <person name="Boufleur T."/>
            <person name="Vicente I."/>
            <person name="Sarrocco S."/>
            <person name="Picot A."/>
            <person name="Baraldi E."/>
            <person name="Sukno S."/>
            <person name="Thon M."/>
            <person name="Le Floch G."/>
        </authorList>
    </citation>
    <scope>NUCLEOTIDE SEQUENCE</scope>
    <source>
        <strain evidence="2">IMI 504893</strain>
    </source>
</reference>
<organism evidence="2 3">
    <name type="scientific">Colletotrichum lupini</name>
    <dbReference type="NCBI Taxonomy" id="145971"/>
    <lineage>
        <taxon>Eukaryota</taxon>
        <taxon>Fungi</taxon>
        <taxon>Dikarya</taxon>
        <taxon>Ascomycota</taxon>
        <taxon>Pezizomycotina</taxon>
        <taxon>Sordariomycetes</taxon>
        <taxon>Hypocreomycetidae</taxon>
        <taxon>Glomerellales</taxon>
        <taxon>Glomerellaceae</taxon>
        <taxon>Colletotrichum</taxon>
        <taxon>Colletotrichum acutatum species complex</taxon>
    </lineage>
</organism>
<keyword evidence="3" id="KW-1185">Reference proteome</keyword>
<dbReference type="Proteomes" id="UP000830671">
    <property type="component" value="Chromosome 3"/>
</dbReference>
<dbReference type="RefSeq" id="XP_049141105.1">
    <property type="nucleotide sequence ID" value="XM_049283962.1"/>
</dbReference>
<dbReference type="EMBL" id="CP019475">
    <property type="protein sequence ID" value="UQC79473.1"/>
    <property type="molecule type" value="Genomic_DNA"/>
</dbReference>
<sequence length="176" mass="19343">MLLSDEAPEDTIDNSSMYCWSQLDSPGYHLCPRTPNDVNLSFPARSSASPEGIQTSTHEAKLFFSRRKSHLSRFPNNNERGAGPGSRRPAGTSARRSPDRSSVGISTNAKLCQGASPMTGLDVSSWSYVIHQPRNSESSERFGLKEAQVTSNSEDCSLRFLIDRRKSEAFDALNAT</sequence>
<name>A0A9Q8SLT8_9PEZI</name>
<feature type="region of interest" description="Disordered" evidence="1">
    <location>
        <begin position="72"/>
        <end position="111"/>
    </location>
</feature>
<dbReference type="AlphaFoldDB" id="A0A9Q8SLT8"/>